<name>A0A3M7SS21_BRAPC</name>
<accession>A0A3M7SS21</accession>
<protein>
    <submittedName>
        <fullName evidence="1">Uncharacterized protein</fullName>
    </submittedName>
</protein>
<organism evidence="1 2">
    <name type="scientific">Brachionus plicatilis</name>
    <name type="common">Marine rotifer</name>
    <name type="synonym">Brachionus muelleri</name>
    <dbReference type="NCBI Taxonomy" id="10195"/>
    <lineage>
        <taxon>Eukaryota</taxon>
        <taxon>Metazoa</taxon>
        <taxon>Spiralia</taxon>
        <taxon>Gnathifera</taxon>
        <taxon>Rotifera</taxon>
        <taxon>Eurotatoria</taxon>
        <taxon>Monogononta</taxon>
        <taxon>Pseudotrocha</taxon>
        <taxon>Ploima</taxon>
        <taxon>Brachionidae</taxon>
        <taxon>Brachionus</taxon>
    </lineage>
</organism>
<keyword evidence="2" id="KW-1185">Reference proteome</keyword>
<dbReference type="EMBL" id="REGN01000878">
    <property type="protein sequence ID" value="RNA38397.1"/>
    <property type="molecule type" value="Genomic_DNA"/>
</dbReference>
<dbReference type="Proteomes" id="UP000276133">
    <property type="component" value="Unassembled WGS sequence"/>
</dbReference>
<reference evidence="1 2" key="1">
    <citation type="journal article" date="2018" name="Sci. Rep.">
        <title>Genomic signatures of local adaptation to the degree of environmental predictability in rotifers.</title>
        <authorList>
            <person name="Franch-Gras L."/>
            <person name="Hahn C."/>
            <person name="Garcia-Roger E.M."/>
            <person name="Carmona M.J."/>
            <person name="Serra M."/>
            <person name="Gomez A."/>
        </authorList>
    </citation>
    <scope>NUCLEOTIDE SEQUENCE [LARGE SCALE GENOMIC DNA]</scope>
    <source>
        <strain evidence="1">HYR1</strain>
    </source>
</reference>
<sequence length="101" mass="12118">MNNLSKEKHYLDFRRIQYLNAGVCLIRDKIARNIKNQSQGEMNFLKYELQLFGMLGIKTRFFNILIVLKFLDNLMGELCNDYEAFRVFLKIKMLRVEHILL</sequence>
<proteinExistence type="predicted"/>
<evidence type="ECO:0000313" key="1">
    <source>
        <dbReference type="EMBL" id="RNA38397.1"/>
    </source>
</evidence>
<dbReference type="AlphaFoldDB" id="A0A3M7SS21"/>
<evidence type="ECO:0000313" key="2">
    <source>
        <dbReference type="Proteomes" id="UP000276133"/>
    </source>
</evidence>
<comment type="caution">
    <text evidence="1">The sequence shown here is derived from an EMBL/GenBank/DDBJ whole genome shotgun (WGS) entry which is preliminary data.</text>
</comment>
<gene>
    <name evidence="1" type="ORF">BpHYR1_045342</name>
</gene>